<reference evidence="3" key="1">
    <citation type="submission" date="2020-01" db="EMBL/GenBank/DDBJ databases">
        <authorList>
            <person name="Fang Y."/>
            <person name="Sun R."/>
            <person name="Nie L."/>
            <person name="He J."/>
            <person name="Hao L."/>
            <person name="Wang L."/>
            <person name="Su S."/>
            <person name="Lv E."/>
            <person name="Zhang Z."/>
            <person name="Xie R."/>
            <person name="Liu H."/>
        </authorList>
    </citation>
    <scope>NUCLEOTIDE SEQUENCE [LARGE SCALE GENOMIC DNA]</scope>
    <source>
        <strain evidence="3">XCT-53</strain>
    </source>
</reference>
<gene>
    <name evidence="2" type="ORF">GWI72_10750</name>
</gene>
<organism evidence="2 3">
    <name type="scientific">Pannonibacter tanglangensis</name>
    <dbReference type="NCBI Taxonomy" id="2750084"/>
    <lineage>
        <taxon>Bacteria</taxon>
        <taxon>Pseudomonadati</taxon>
        <taxon>Pseudomonadota</taxon>
        <taxon>Alphaproteobacteria</taxon>
        <taxon>Hyphomicrobiales</taxon>
        <taxon>Stappiaceae</taxon>
        <taxon>Pannonibacter</taxon>
    </lineage>
</organism>
<dbReference type="Proteomes" id="UP000586722">
    <property type="component" value="Unassembled WGS sequence"/>
</dbReference>
<protein>
    <submittedName>
        <fullName evidence="2">DUF393 domain-containing protein</fullName>
    </submittedName>
</protein>
<accession>A0A7X5F4Q3</accession>
<dbReference type="PANTHER" id="PTHR34290:SF2">
    <property type="entry name" value="OS04G0668800 PROTEIN"/>
    <property type="match status" value="1"/>
</dbReference>
<evidence type="ECO:0000313" key="3">
    <source>
        <dbReference type="Proteomes" id="UP000586722"/>
    </source>
</evidence>
<dbReference type="PANTHER" id="PTHR34290">
    <property type="entry name" value="SI:CH73-390P7.2"/>
    <property type="match status" value="1"/>
</dbReference>
<evidence type="ECO:0000256" key="1">
    <source>
        <dbReference type="SAM" id="MobiDB-lite"/>
    </source>
</evidence>
<dbReference type="AlphaFoldDB" id="A0A7X5F4Q3"/>
<proteinExistence type="predicted"/>
<dbReference type="GO" id="GO:0015035">
    <property type="term" value="F:protein-disulfide reductase activity"/>
    <property type="evidence" value="ECO:0007669"/>
    <property type="project" value="InterPro"/>
</dbReference>
<sequence length="186" mass="19936">MPAPADTAARGPALTVYFDGACPLCSREIAWYRSCRGADTVAWVNVAETPRMPPDLDRETALARFHVRLADGTLVSGAAGFAALWRRLPAFRLLGWIVSFRPVTALAERAYLLFLPLRARMLARLRGPVTGGSRTDGDLSEGSGDTGDDCGCVPPLARGAGETMSRRRPRLPSGRAARGQTPEALS</sequence>
<dbReference type="InterPro" id="IPR044691">
    <property type="entry name" value="DCC1_Trx"/>
</dbReference>
<dbReference type="Pfam" id="PF04134">
    <property type="entry name" value="DCC1-like"/>
    <property type="match status" value="1"/>
</dbReference>
<keyword evidence="3" id="KW-1185">Reference proteome</keyword>
<evidence type="ECO:0000313" key="2">
    <source>
        <dbReference type="EMBL" id="NBN78745.1"/>
    </source>
</evidence>
<name>A0A7X5F4Q3_9HYPH</name>
<comment type="caution">
    <text evidence="2">The sequence shown here is derived from an EMBL/GenBank/DDBJ whole genome shotgun (WGS) entry which is preliminary data.</text>
</comment>
<dbReference type="InterPro" id="IPR007263">
    <property type="entry name" value="DCC1-like"/>
</dbReference>
<dbReference type="EMBL" id="JAABLQ010000001">
    <property type="protein sequence ID" value="NBN78745.1"/>
    <property type="molecule type" value="Genomic_DNA"/>
</dbReference>
<feature type="region of interest" description="Disordered" evidence="1">
    <location>
        <begin position="130"/>
        <end position="186"/>
    </location>
</feature>